<dbReference type="PROSITE" id="PS00108">
    <property type="entry name" value="PROTEIN_KINASE_ST"/>
    <property type="match status" value="1"/>
</dbReference>
<feature type="region of interest" description="Disordered" evidence="5">
    <location>
        <begin position="352"/>
        <end position="399"/>
    </location>
</feature>
<evidence type="ECO:0000313" key="7">
    <source>
        <dbReference type="EMBL" id="MBL6453684.1"/>
    </source>
</evidence>
<evidence type="ECO:0000256" key="2">
    <source>
        <dbReference type="ARBA" id="ARBA00022741"/>
    </source>
</evidence>
<evidence type="ECO:0000256" key="1">
    <source>
        <dbReference type="ARBA" id="ARBA00022679"/>
    </source>
</evidence>
<dbReference type="Pfam" id="PF00069">
    <property type="entry name" value="Pkinase"/>
    <property type="match status" value="1"/>
</dbReference>
<dbReference type="Gene3D" id="3.30.200.20">
    <property type="entry name" value="Phosphorylase Kinase, domain 1"/>
    <property type="match status" value="1"/>
</dbReference>
<evidence type="ECO:0000256" key="3">
    <source>
        <dbReference type="ARBA" id="ARBA00022777"/>
    </source>
</evidence>
<dbReference type="PANTHER" id="PTHR43289:SF6">
    <property type="entry name" value="SERINE_THREONINE-PROTEIN KINASE NEKL-3"/>
    <property type="match status" value="1"/>
</dbReference>
<keyword evidence="1" id="KW-0808">Transferase</keyword>
<protein>
    <submittedName>
        <fullName evidence="7">Protein kinase</fullName>
    </submittedName>
</protein>
<dbReference type="SUPFAM" id="SSF56112">
    <property type="entry name" value="Protein kinase-like (PK-like)"/>
    <property type="match status" value="1"/>
</dbReference>
<dbReference type="PROSITE" id="PS50011">
    <property type="entry name" value="PROTEIN_KINASE_DOM"/>
    <property type="match status" value="1"/>
</dbReference>
<feature type="domain" description="Protein kinase" evidence="6">
    <location>
        <begin position="26"/>
        <end position="288"/>
    </location>
</feature>
<keyword evidence="8" id="KW-1185">Reference proteome</keyword>
<dbReference type="PANTHER" id="PTHR43289">
    <property type="entry name" value="MITOGEN-ACTIVATED PROTEIN KINASE KINASE KINASE 20-RELATED"/>
    <property type="match status" value="1"/>
</dbReference>
<proteinExistence type="predicted"/>
<dbReference type="Gene3D" id="1.10.510.10">
    <property type="entry name" value="Transferase(Phosphotransferase) domain 1"/>
    <property type="match status" value="1"/>
</dbReference>
<feature type="compositionally biased region" description="Pro residues" evidence="5">
    <location>
        <begin position="354"/>
        <end position="373"/>
    </location>
</feature>
<dbReference type="EMBL" id="JAEUXJ010000001">
    <property type="protein sequence ID" value="MBL6453684.1"/>
    <property type="molecule type" value="Genomic_DNA"/>
</dbReference>
<gene>
    <name evidence="7" type="ORF">JMJ55_00015</name>
</gene>
<dbReference type="InterPro" id="IPR000719">
    <property type="entry name" value="Prot_kinase_dom"/>
</dbReference>
<keyword evidence="3 7" id="KW-0418">Kinase</keyword>
<organism evidence="7 8">
    <name type="scientific">Belnapia mucosa</name>
    <dbReference type="NCBI Taxonomy" id="2804532"/>
    <lineage>
        <taxon>Bacteria</taxon>
        <taxon>Pseudomonadati</taxon>
        <taxon>Pseudomonadota</taxon>
        <taxon>Alphaproteobacteria</taxon>
        <taxon>Acetobacterales</taxon>
        <taxon>Roseomonadaceae</taxon>
        <taxon>Belnapia</taxon>
    </lineage>
</organism>
<sequence>MHPSGALKAGSAARPGSGQVEIAGRYLLRGTLGTGAGTVVHEAFDRLIERRVALKLVSLPAVEDAETAEAIARFRRGARAAGGLNHPNIVAVFDYGENAEQAWIVMELVEGGSLKALLDAGEKLPLPKILALMTQLLEGLGYSHARGVVHRDIKPANLMLTPAGMLKIADFGIARLENSSITQIGTMMGTPAYMAPEQLRGETVDARADIWAAGVVLYQMLTGEKPFGGGITSIMQKVLNTDPVPPSRHGTPTGSPEIDAVVARAMAKLPEDRFASAAEFAAALQRAVAAAAAGGTAAPRHPTEDGTVVSAPPRRRLPPEPSRGRRLLLPALGGGVVILALLIGGSMMLGSRRPTPPPAQQAAAVPPPPPAPAPIAAQPAPVAMPAPPPTPAAPPPVPPSLAPPEPDLAALAATIREEPCSLLRVAVTGREIAVGGLARTASVEAVRRSLDGAGLAPGAARLALDNFDAPYCATLDAVRPVAVLGEEAPNLRFTSPNPLRGGQALRFSVTTPDWPARLHIAYVTEAGEVGHLVQGGVPQAPRSAVAFGDGNRWAATAPFGADMLVVIATERPLFMLRRRGERIEDFNIALTGALRDAQQEGGRAAVRVVLLHTVPGP</sequence>
<evidence type="ECO:0000313" key="8">
    <source>
        <dbReference type="Proteomes" id="UP000606490"/>
    </source>
</evidence>
<feature type="region of interest" description="Disordered" evidence="5">
    <location>
        <begin position="295"/>
        <end position="326"/>
    </location>
</feature>
<keyword evidence="4" id="KW-0067">ATP-binding</keyword>
<dbReference type="SMART" id="SM00220">
    <property type="entry name" value="S_TKc"/>
    <property type="match status" value="1"/>
</dbReference>
<reference evidence="7 8" key="1">
    <citation type="submission" date="2021-01" db="EMBL/GenBank/DDBJ databases">
        <title>Belnapia mucosa sp. nov. and Belnapia arida sp. nov., isolated from the Tabernas Desert (Almeria, Spain).</title>
        <authorList>
            <person name="Molina-Menor E."/>
            <person name="Vidal-Verdu A."/>
            <person name="Calonge A."/>
            <person name="Satari L."/>
            <person name="Pereto Magraner J."/>
            <person name="Porcar Miralles M."/>
        </authorList>
    </citation>
    <scope>NUCLEOTIDE SEQUENCE [LARGE SCALE GENOMIC DNA]</scope>
    <source>
        <strain evidence="7 8">T6</strain>
    </source>
</reference>
<dbReference type="Proteomes" id="UP000606490">
    <property type="component" value="Unassembled WGS sequence"/>
</dbReference>
<evidence type="ECO:0000256" key="5">
    <source>
        <dbReference type="SAM" id="MobiDB-lite"/>
    </source>
</evidence>
<dbReference type="InterPro" id="IPR008271">
    <property type="entry name" value="Ser/Thr_kinase_AS"/>
</dbReference>
<dbReference type="GO" id="GO:0016301">
    <property type="term" value="F:kinase activity"/>
    <property type="evidence" value="ECO:0007669"/>
    <property type="project" value="UniProtKB-KW"/>
</dbReference>
<accession>A0ABS1UW21</accession>
<name>A0ABS1UW21_9PROT</name>
<comment type="caution">
    <text evidence="7">The sequence shown here is derived from an EMBL/GenBank/DDBJ whole genome shotgun (WGS) entry which is preliminary data.</text>
</comment>
<dbReference type="CDD" id="cd14014">
    <property type="entry name" value="STKc_PknB_like"/>
    <property type="match status" value="1"/>
</dbReference>
<keyword evidence="2" id="KW-0547">Nucleotide-binding</keyword>
<dbReference type="RefSeq" id="WP_202823444.1">
    <property type="nucleotide sequence ID" value="NZ_JAEUXJ010000001.1"/>
</dbReference>
<feature type="compositionally biased region" description="Pro residues" evidence="5">
    <location>
        <begin position="382"/>
        <end position="399"/>
    </location>
</feature>
<evidence type="ECO:0000256" key="4">
    <source>
        <dbReference type="ARBA" id="ARBA00022840"/>
    </source>
</evidence>
<evidence type="ECO:0000259" key="6">
    <source>
        <dbReference type="PROSITE" id="PS50011"/>
    </source>
</evidence>
<dbReference type="InterPro" id="IPR011009">
    <property type="entry name" value="Kinase-like_dom_sf"/>
</dbReference>